<evidence type="ECO:0000313" key="11">
    <source>
        <dbReference type="EMBL" id="BBY79943.1"/>
    </source>
</evidence>
<dbReference type="SUPFAM" id="SSF56801">
    <property type="entry name" value="Acetyl-CoA synthetase-like"/>
    <property type="match status" value="2"/>
</dbReference>
<feature type="domain" description="AMP-binding enzyme C-terminal" evidence="10">
    <location>
        <begin position="430"/>
        <end position="506"/>
    </location>
</feature>
<dbReference type="EMBL" id="AP022599">
    <property type="protein sequence ID" value="BBY79943.1"/>
    <property type="molecule type" value="Genomic_DNA"/>
</dbReference>
<dbReference type="PROSITE" id="PS00455">
    <property type="entry name" value="AMP_BINDING"/>
    <property type="match status" value="2"/>
</dbReference>
<dbReference type="CDD" id="cd17631">
    <property type="entry name" value="FACL_FadD13-like"/>
    <property type="match status" value="1"/>
</dbReference>
<feature type="domain" description="AMP-dependent synthetase/ligase" evidence="9">
    <location>
        <begin position="23"/>
        <end position="380"/>
    </location>
</feature>
<dbReference type="Proteomes" id="UP000467252">
    <property type="component" value="Chromosome"/>
</dbReference>
<dbReference type="PANTHER" id="PTHR43201:SF5">
    <property type="entry name" value="MEDIUM-CHAIN ACYL-COA LIGASE ACSF2, MITOCHONDRIAL"/>
    <property type="match status" value="1"/>
</dbReference>
<evidence type="ECO:0000256" key="7">
    <source>
        <dbReference type="ARBA" id="ARBA00080667"/>
    </source>
</evidence>
<dbReference type="GO" id="GO:0031956">
    <property type="term" value="F:medium-chain fatty acid-CoA ligase activity"/>
    <property type="evidence" value="ECO:0007669"/>
    <property type="project" value="TreeGrafter"/>
</dbReference>
<dbReference type="FunFam" id="3.40.50.12780:FF:000003">
    <property type="entry name" value="Long-chain-fatty-acid--CoA ligase FadD"/>
    <property type="match status" value="2"/>
</dbReference>
<dbReference type="CDD" id="cd05917">
    <property type="entry name" value="FACL_like_2"/>
    <property type="match status" value="1"/>
</dbReference>
<proteinExistence type="inferred from homology"/>
<dbReference type="FunFam" id="3.30.300.30:FF:000008">
    <property type="entry name" value="2,3-dihydroxybenzoate-AMP ligase"/>
    <property type="match status" value="2"/>
</dbReference>
<keyword evidence="2" id="KW-0436">Ligase</keyword>
<keyword evidence="12" id="KW-1185">Reference proteome</keyword>
<dbReference type="Pfam" id="PF13193">
    <property type="entry name" value="AMP-binding_C"/>
    <property type="match status" value="2"/>
</dbReference>
<evidence type="ECO:0000256" key="1">
    <source>
        <dbReference type="ARBA" id="ARBA00006432"/>
    </source>
</evidence>
<dbReference type="Gene3D" id="3.40.50.12780">
    <property type="entry name" value="N-terminal domain of ligase-like"/>
    <property type="match status" value="2"/>
</dbReference>
<dbReference type="EC" id="6.2.1.3" evidence="3"/>
<reference evidence="11 12" key="1">
    <citation type="journal article" date="2019" name="Emerg. Microbes Infect.">
        <title>Comprehensive subspecies identification of 175 nontuberculous mycobacteria species based on 7547 genomic profiles.</title>
        <authorList>
            <person name="Matsumoto Y."/>
            <person name="Kinjo T."/>
            <person name="Motooka D."/>
            <person name="Nabeya D."/>
            <person name="Jung N."/>
            <person name="Uechi K."/>
            <person name="Horii T."/>
            <person name="Iida T."/>
            <person name="Fujita J."/>
            <person name="Nakamura S."/>
        </authorList>
    </citation>
    <scope>NUCLEOTIDE SEQUENCE [LARGE SCALE GENOMIC DNA]</scope>
    <source>
        <strain evidence="11 12">JCM 6370</strain>
    </source>
</reference>
<dbReference type="PANTHER" id="PTHR43201">
    <property type="entry name" value="ACYL-COA SYNTHETASE"/>
    <property type="match status" value="1"/>
</dbReference>
<dbReference type="AlphaFoldDB" id="A0A7I7UGB9"/>
<comment type="similarity">
    <text evidence="1">Belongs to the ATP-dependent AMP-binding enzyme family.</text>
</comment>
<evidence type="ECO:0000256" key="2">
    <source>
        <dbReference type="ARBA" id="ARBA00022598"/>
    </source>
</evidence>
<organism evidence="11 12">
    <name type="scientific">Mycolicibacterium pulveris</name>
    <name type="common">Mycobacterium pulveris</name>
    <dbReference type="NCBI Taxonomy" id="36813"/>
    <lineage>
        <taxon>Bacteria</taxon>
        <taxon>Bacillati</taxon>
        <taxon>Actinomycetota</taxon>
        <taxon>Actinomycetes</taxon>
        <taxon>Mycobacteriales</taxon>
        <taxon>Mycobacteriaceae</taxon>
        <taxon>Mycolicibacterium</taxon>
    </lineage>
</organism>
<sequence length="1055" mass="114677">MTISPPAARLSPSTGISLSDVLARHALVRPDHVAFVDSRRRCTFAELDERVTRLADALSARGVGRGDRVAVLGLNRLEVVETWFAALRLGAIVVPVNFRFVADEIGYVLSDSGAAALVVDVALAEVAEQARAAAPSVHTVLTIGADYEDAVAQATDHPLDAAAAAGDEDPAFIVYTSGTTGFPKGAVLTHRNLYLHAFSSIATLGHIDDDCWMGVAPLFHTAGISGMLPAYLTGGRVVIPPSGGFDAEAAVRMIVDENVSSCFMTPAQWQVVCALDNLADFDLSRLRRVWWGAAPASTTLLQNMIDAFPQAEIVAAFGQTECSPITCLLRGQDAVRKIGSVGRPMLNVEVRIVDEDMNDVPAGAVGEIVYLGPLVMKEYWNKPVETAEAFRGGWFHSGDLVRQDPDGYIYVVDRKKDMIISGGENIYSAEVENVLAAEPKVAEVAVIGVPDQDWGETPMAVIVPRDPADPPTEADIESQCRAHLAAYKRPRRIAVVEELPRNAAGKVLKNVLRDTYAAAPSYAAGSTDVPLLEETIGANFERTVSAHPDVEALVDVGSGRRWTYAELNTEIDVVARGLMASGVAAGDRVGIWAPNCAEWTILQYATAKIGAILVTVNPAYRTHELSYVLGHSGIRMLVAATEFKTSNYRQMVEEVRPQAPDLTEVVFIGTDDWQRLRQRADGVPVDDLRSRMSALTPSDAINIQYTSGTTGAPKGAVLSHRNILNNGFFVTELINLRPHDRLCIPVPFYHCFGMVMGNLGVTTHGATMVIPAPGFDPAATLAAIESERCTAVYGVPTMFVAMLAHPDLADRDVSSLRTGIMAGATCPMELMKRCINELNMSEVAIAYGMTETSPVSCQTRIDDDLERRTATVGRVHPHVEIKVVDPDTGATVRRGMPGEFCTRGYSVMTGYWNDEAKTREAIDEDGWMHTGDLAVMREDGYCQIVGRIKDMVIRGGENVYPREIEDFLHSHPDIEDVQVIGVPDDVYGEEICAWIKMRSGCEPLDAAAVREYATGKLAHYKIPRYVRVVDEFPMTVTGKVRKVDMRAETIRMLNL</sequence>
<evidence type="ECO:0000259" key="9">
    <source>
        <dbReference type="Pfam" id="PF00501"/>
    </source>
</evidence>
<dbReference type="InterPro" id="IPR045851">
    <property type="entry name" value="AMP-bd_C_sf"/>
</dbReference>
<dbReference type="GO" id="GO:0004467">
    <property type="term" value="F:long-chain fatty acid-CoA ligase activity"/>
    <property type="evidence" value="ECO:0007669"/>
    <property type="project" value="UniProtKB-EC"/>
</dbReference>
<name>A0A7I7UGB9_MYCPV</name>
<evidence type="ECO:0000259" key="10">
    <source>
        <dbReference type="Pfam" id="PF13193"/>
    </source>
</evidence>
<evidence type="ECO:0000256" key="8">
    <source>
        <dbReference type="ARBA" id="ARBA00083882"/>
    </source>
</evidence>
<dbReference type="InterPro" id="IPR042099">
    <property type="entry name" value="ANL_N_sf"/>
</dbReference>
<dbReference type="InterPro" id="IPR020845">
    <property type="entry name" value="AMP-binding_CS"/>
</dbReference>
<protein>
    <recommendedName>
        <fullName evidence="5">Long-chain-fatty-acid--CoA ligase FadD13</fullName>
        <ecNumber evidence="3">6.2.1.3</ecNumber>
    </recommendedName>
    <alternativeName>
        <fullName evidence="6">Fatty acyl-CoA ligase</fullName>
    </alternativeName>
    <alternativeName>
        <fullName evidence="8">Fatty acyl-CoA synthetase</fullName>
    </alternativeName>
    <alternativeName>
        <fullName evidence="7">Very-long-chain fatty-acyl-CoA synthetase</fullName>
    </alternativeName>
</protein>
<feature type="domain" description="AMP-dependent synthetase/ligase" evidence="9">
    <location>
        <begin position="540"/>
        <end position="912"/>
    </location>
</feature>
<dbReference type="InterPro" id="IPR000873">
    <property type="entry name" value="AMP-dep_synth/lig_dom"/>
</dbReference>
<feature type="domain" description="AMP-binding enzyme C-terminal" evidence="10">
    <location>
        <begin position="963"/>
        <end position="1039"/>
    </location>
</feature>
<comment type="catalytic activity">
    <reaction evidence="4">
        <text>a long-chain fatty acid + ATP + CoA = a long-chain fatty acyl-CoA + AMP + diphosphate</text>
        <dbReference type="Rhea" id="RHEA:15421"/>
        <dbReference type="ChEBI" id="CHEBI:30616"/>
        <dbReference type="ChEBI" id="CHEBI:33019"/>
        <dbReference type="ChEBI" id="CHEBI:57287"/>
        <dbReference type="ChEBI" id="CHEBI:57560"/>
        <dbReference type="ChEBI" id="CHEBI:83139"/>
        <dbReference type="ChEBI" id="CHEBI:456215"/>
        <dbReference type="EC" id="6.2.1.3"/>
    </reaction>
</comment>
<evidence type="ECO:0000313" key="12">
    <source>
        <dbReference type="Proteomes" id="UP000467252"/>
    </source>
</evidence>
<dbReference type="Pfam" id="PF00501">
    <property type="entry name" value="AMP-binding"/>
    <property type="match status" value="2"/>
</dbReference>
<dbReference type="NCBIfam" id="NF004837">
    <property type="entry name" value="PRK06187.1"/>
    <property type="match status" value="1"/>
</dbReference>
<evidence type="ECO:0000256" key="3">
    <source>
        <dbReference type="ARBA" id="ARBA00026121"/>
    </source>
</evidence>
<evidence type="ECO:0000256" key="5">
    <source>
        <dbReference type="ARBA" id="ARBA00069710"/>
    </source>
</evidence>
<dbReference type="Gene3D" id="3.30.300.30">
    <property type="match status" value="2"/>
</dbReference>
<evidence type="ECO:0000256" key="4">
    <source>
        <dbReference type="ARBA" id="ARBA00036813"/>
    </source>
</evidence>
<evidence type="ECO:0000256" key="6">
    <source>
        <dbReference type="ARBA" id="ARBA00076959"/>
    </source>
</evidence>
<dbReference type="InterPro" id="IPR025110">
    <property type="entry name" value="AMP-bd_C"/>
</dbReference>
<accession>A0A7I7UGB9</accession>
<gene>
    <name evidence="11" type="ORF">MPUL_11010</name>
</gene>